<dbReference type="Proteomes" id="UP001224122">
    <property type="component" value="Unassembled WGS sequence"/>
</dbReference>
<dbReference type="InterPro" id="IPR051474">
    <property type="entry name" value="Anti-sigma-K/W_factor"/>
</dbReference>
<keyword evidence="1" id="KW-0812">Transmembrane</keyword>
<dbReference type="PANTHER" id="PTHR37461">
    <property type="entry name" value="ANTI-SIGMA-K FACTOR RSKA"/>
    <property type="match status" value="1"/>
</dbReference>
<dbReference type="PANTHER" id="PTHR37461:SF1">
    <property type="entry name" value="ANTI-SIGMA-K FACTOR RSKA"/>
    <property type="match status" value="1"/>
</dbReference>
<evidence type="ECO:0000313" key="4">
    <source>
        <dbReference type="Proteomes" id="UP001224122"/>
    </source>
</evidence>
<keyword evidence="1" id="KW-0472">Membrane</keyword>
<organism evidence="3 4">
    <name type="scientific">Neobacillus ginsengisoli</name>
    <dbReference type="NCBI Taxonomy" id="904295"/>
    <lineage>
        <taxon>Bacteria</taxon>
        <taxon>Bacillati</taxon>
        <taxon>Bacillota</taxon>
        <taxon>Bacilli</taxon>
        <taxon>Bacillales</taxon>
        <taxon>Bacillaceae</taxon>
        <taxon>Neobacillus</taxon>
    </lineage>
</organism>
<feature type="domain" description="Anti-sigma K factor RskA C-terminal" evidence="2">
    <location>
        <begin position="109"/>
        <end position="237"/>
    </location>
</feature>
<evidence type="ECO:0000256" key="1">
    <source>
        <dbReference type="SAM" id="Phobius"/>
    </source>
</evidence>
<feature type="transmembrane region" description="Helical" evidence="1">
    <location>
        <begin position="95"/>
        <end position="115"/>
    </location>
</feature>
<evidence type="ECO:0000259" key="2">
    <source>
        <dbReference type="Pfam" id="PF10099"/>
    </source>
</evidence>
<dbReference type="InterPro" id="IPR018764">
    <property type="entry name" value="RskA_C"/>
</dbReference>
<accession>A0ABT9Y2X8</accession>
<protein>
    <recommendedName>
        <fullName evidence="2">Anti-sigma K factor RskA C-terminal domain-containing protein</fullName>
    </recommendedName>
</protein>
<dbReference type="EMBL" id="JAUSTW010000016">
    <property type="protein sequence ID" value="MDQ0202076.1"/>
    <property type="molecule type" value="Genomic_DNA"/>
</dbReference>
<dbReference type="RefSeq" id="WP_307413940.1">
    <property type="nucleotide sequence ID" value="NZ_JAUSTW010000016.1"/>
</dbReference>
<keyword evidence="1" id="KW-1133">Transmembrane helix</keyword>
<proteinExistence type="predicted"/>
<gene>
    <name evidence="3" type="ORF">J2S10_005305</name>
</gene>
<evidence type="ECO:0000313" key="3">
    <source>
        <dbReference type="EMBL" id="MDQ0202076.1"/>
    </source>
</evidence>
<reference evidence="3 4" key="1">
    <citation type="submission" date="2023-07" db="EMBL/GenBank/DDBJ databases">
        <title>Genomic Encyclopedia of Type Strains, Phase IV (KMG-IV): sequencing the most valuable type-strain genomes for metagenomic binning, comparative biology and taxonomic classification.</title>
        <authorList>
            <person name="Goeker M."/>
        </authorList>
    </citation>
    <scope>NUCLEOTIDE SEQUENCE [LARGE SCALE GENOMIC DNA]</scope>
    <source>
        <strain evidence="3 4">DSM 27594</strain>
    </source>
</reference>
<sequence>MERKCNHLLSYIANELSVDEQKDFKNHLKSCPNCDKDYIQIKEAWEALQFDFEEAEVPESLKSEVLDFVFESQQKESDSFVSTLKKWFTFYKQQFTPLTTVLVLTLFITTMVFTIENIQIRNQTLSVKELSNRPVEILSTLTLSSVDQNRFEANGHAFIVQQGDEKKLVVQVNNFQKAKGKMVYQVWLINKGERKNAGIFKPNIDGSGILTYELQKNEAFDKIGITLEPDQNSVTPRGEKIVGT</sequence>
<dbReference type="Pfam" id="PF10099">
    <property type="entry name" value="RskA_C"/>
    <property type="match status" value="1"/>
</dbReference>
<comment type="caution">
    <text evidence="3">The sequence shown here is derived from an EMBL/GenBank/DDBJ whole genome shotgun (WGS) entry which is preliminary data.</text>
</comment>
<keyword evidence="4" id="KW-1185">Reference proteome</keyword>
<name>A0ABT9Y2X8_9BACI</name>